<protein>
    <recommendedName>
        <fullName evidence="4">Lipoprotein</fullName>
    </recommendedName>
</protein>
<proteinExistence type="predicted"/>
<gene>
    <name evidence="2" type="ORF">D9T17_20060</name>
</gene>
<feature type="signal peptide" evidence="1">
    <location>
        <begin position="1"/>
        <end position="30"/>
    </location>
</feature>
<evidence type="ECO:0000313" key="3">
    <source>
        <dbReference type="Proteomes" id="UP000275910"/>
    </source>
</evidence>
<sequence length="187" mass="19570">MSMHDACLRLAPAALALALAACASAPPPQASPPPTGAVGMRSIDKQWAGAQRMELAANETFQMPLAEAGNAAPHYPQELLAQRLPPQTVCLSVGIGAQGRVIGSRALAAGEGCPTTPTPQDPRFVEAARAAVAAWRFDPAFRCVYPGTKPVDEQGCVSGREEAVPVSLAYSFVFEQKDGRGTVRMGE</sequence>
<name>A0A3N2RCC7_LYSEN</name>
<dbReference type="Gene3D" id="3.30.1150.10">
    <property type="match status" value="1"/>
</dbReference>
<comment type="caution">
    <text evidence="2">The sequence shown here is derived from an EMBL/GenBank/DDBJ whole genome shotgun (WGS) entry which is preliminary data.</text>
</comment>
<evidence type="ECO:0000256" key="1">
    <source>
        <dbReference type="SAM" id="SignalP"/>
    </source>
</evidence>
<dbReference type="EMBL" id="RCTY01000048">
    <property type="protein sequence ID" value="ROU05130.1"/>
    <property type="molecule type" value="Genomic_DNA"/>
</dbReference>
<keyword evidence="1" id="KW-0732">Signal</keyword>
<dbReference type="SUPFAM" id="SSF74653">
    <property type="entry name" value="TolA/TonB C-terminal domain"/>
    <property type="match status" value="1"/>
</dbReference>
<dbReference type="Proteomes" id="UP000275910">
    <property type="component" value="Unassembled WGS sequence"/>
</dbReference>
<reference evidence="2 3" key="1">
    <citation type="submission" date="2018-10" db="EMBL/GenBank/DDBJ databases">
        <title>The genome of Lysobacter enzymogenes OH11.</title>
        <authorList>
            <person name="Liu F."/>
            <person name="Zhao Y."/>
            <person name="Qian G."/>
            <person name="Chen Y."/>
            <person name="Xu H."/>
        </authorList>
    </citation>
    <scope>NUCLEOTIDE SEQUENCE [LARGE SCALE GENOMIC DNA]</scope>
    <source>
        <strain evidence="2 3">OH11</strain>
    </source>
</reference>
<feature type="chain" id="PRO_5018021198" description="Lipoprotein" evidence="1">
    <location>
        <begin position="31"/>
        <end position="187"/>
    </location>
</feature>
<accession>A0A3N2RCC7</accession>
<evidence type="ECO:0000313" key="2">
    <source>
        <dbReference type="EMBL" id="ROU05130.1"/>
    </source>
</evidence>
<organism evidence="2 3">
    <name type="scientific">Lysobacter enzymogenes</name>
    <dbReference type="NCBI Taxonomy" id="69"/>
    <lineage>
        <taxon>Bacteria</taxon>
        <taxon>Pseudomonadati</taxon>
        <taxon>Pseudomonadota</taxon>
        <taxon>Gammaproteobacteria</taxon>
        <taxon>Lysobacterales</taxon>
        <taxon>Lysobacteraceae</taxon>
        <taxon>Lysobacter</taxon>
    </lineage>
</organism>
<evidence type="ECO:0008006" key="4">
    <source>
        <dbReference type="Google" id="ProtNLM"/>
    </source>
</evidence>
<dbReference type="AlphaFoldDB" id="A0A3N2RCC7"/>